<feature type="binding site" evidence="6">
    <location>
        <position position="53"/>
    </location>
    <ligand>
        <name>NAD(+)</name>
        <dbReference type="ChEBI" id="CHEBI:57540"/>
    </ligand>
</feature>
<keyword evidence="1 6" id="KW-1277">Toxin-antitoxin system</keyword>
<dbReference type="Proteomes" id="UP001556692">
    <property type="component" value="Unassembled WGS sequence"/>
</dbReference>
<keyword evidence="2 6" id="KW-0328">Glycosyltransferase</keyword>
<comment type="caution">
    <text evidence="8">The sequence shown here is derived from an EMBL/GenBank/DDBJ whole genome shotgun (WGS) entry which is preliminary data.</text>
</comment>
<evidence type="ECO:0000256" key="1">
    <source>
        <dbReference type="ARBA" id="ARBA00022649"/>
    </source>
</evidence>
<sequence length="215" mass="24209">MSPPPSAPKIYHIVNVDRLSSIIHHGRLLCDAEILKLQLPGTTIGMGSIKARRLKLPVACYANAMVGDFVPFYFCPRSVMLYVIYCANSPELTYKGGQTPIVHLEADLNKVVQWAEANRHSCAFSDSNAGAVYAQFWNDFTKLDQLNWQHIAARQWAQADIKEAKQSEFLMYHHFPWHLVERIGVHSLATFNAAANAVSQATHKPAVEILPAWYY</sequence>
<evidence type="ECO:0000256" key="5">
    <source>
        <dbReference type="ARBA" id="ARBA00023125"/>
    </source>
</evidence>
<dbReference type="InterPro" id="IPR029494">
    <property type="entry name" value="DarT"/>
</dbReference>
<dbReference type="Pfam" id="PF14487">
    <property type="entry name" value="DarT"/>
    <property type="match status" value="1"/>
</dbReference>
<feature type="active site" evidence="6">
    <location>
        <position position="168"/>
    </location>
</feature>
<dbReference type="EMBL" id="JBDPGJ010000004">
    <property type="protein sequence ID" value="MEX0407953.1"/>
    <property type="molecule type" value="Genomic_DNA"/>
</dbReference>
<proteinExistence type="inferred from homology"/>
<comment type="caution">
    <text evidence="6">Lacks conserved residue(s) required for the propagation of feature annotation.</text>
</comment>
<evidence type="ECO:0000256" key="3">
    <source>
        <dbReference type="ARBA" id="ARBA00022679"/>
    </source>
</evidence>
<organism evidence="8 9">
    <name type="scientific">Aquibium pacificus</name>
    <dbReference type="NCBI Taxonomy" id="3153579"/>
    <lineage>
        <taxon>Bacteria</taxon>
        <taxon>Pseudomonadati</taxon>
        <taxon>Pseudomonadota</taxon>
        <taxon>Alphaproteobacteria</taxon>
        <taxon>Hyphomicrobiales</taxon>
        <taxon>Phyllobacteriaceae</taxon>
        <taxon>Aquibium</taxon>
    </lineage>
</organism>
<keyword evidence="5 6" id="KW-0238">DNA-binding</keyword>
<keyword evidence="4 6" id="KW-0548">Nucleotidyltransferase</keyword>
<dbReference type="PROSITE" id="PS52018">
    <property type="entry name" value="DART"/>
    <property type="match status" value="1"/>
</dbReference>
<feature type="binding site" evidence="6">
    <location>
        <begin position="12"/>
        <end position="14"/>
    </location>
    <ligand>
        <name>NAD(+)</name>
        <dbReference type="ChEBI" id="CHEBI:57540"/>
    </ligand>
</feature>
<evidence type="ECO:0000256" key="2">
    <source>
        <dbReference type="ARBA" id="ARBA00022676"/>
    </source>
</evidence>
<comment type="catalytic activity">
    <reaction evidence="6">
        <text>a thymidine in DNA + NAD(+) = an N-(ADP-alpha-D-ribosyl)-thymidine in DNA + nicotinamide + H(+)</text>
        <dbReference type="Rhea" id="RHEA:71651"/>
        <dbReference type="Rhea" id="RHEA-COMP:13556"/>
        <dbReference type="Rhea" id="RHEA-COMP:18051"/>
        <dbReference type="ChEBI" id="CHEBI:15378"/>
        <dbReference type="ChEBI" id="CHEBI:17154"/>
        <dbReference type="ChEBI" id="CHEBI:57540"/>
        <dbReference type="ChEBI" id="CHEBI:137386"/>
        <dbReference type="ChEBI" id="CHEBI:191199"/>
    </reaction>
</comment>
<keyword evidence="9" id="KW-1185">Reference proteome</keyword>
<reference evidence="8 9" key="1">
    <citation type="submission" date="2024-05" db="EMBL/GenBank/DDBJ databases">
        <authorList>
            <person name="Jiang F."/>
        </authorList>
    </citation>
    <scope>NUCLEOTIDE SEQUENCE [LARGE SCALE GENOMIC DNA]</scope>
    <source>
        <strain evidence="8 9">LZ166</strain>
    </source>
</reference>
<accession>A0ABV3SME8</accession>
<feature type="active site" description="Proton acceptor" evidence="6">
    <location>
        <position position="53"/>
    </location>
</feature>
<feature type="domain" description="DarT" evidence="7">
    <location>
        <begin position="8"/>
        <end position="215"/>
    </location>
</feature>
<evidence type="ECO:0000256" key="4">
    <source>
        <dbReference type="ARBA" id="ARBA00022695"/>
    </source>
</evidence>
<evidence type="ECO:0000313" key="8">
    <source>
        <dbReference type="EMBL" id="MEX0407953.1"/>
    </source>
</evidence>
<evidence type="ECO:0000256" key="6">
    <source>
        <dbReference type="PROSITE-ProRule" id="PRU01362"/>
    </source>
</evidence>
<dbReference type="RefSeq" id="WP_367955808.1">
    <property type="nucleotide sequence ID" value="NZ_JBDPGJ010000004.1"/>
</dbReference>
<feature type="binding site" evidence="6">
    <location>
        <position position="29"/>
    </location>
    <ligand>
        <name>NAD(+)</name>
        <dbReference type="ChEBI" id="CHEBI:57540"/>
    </ligand>
</feature>
<keyword evidence="3 6" id="KW-0808">Transferase</keyword>
<gene>
    <name evidence="8" type="ORF">ABGN05_20040</name>
</gene>
<protein>
    <submittedName>
        <fullName evidence="8">DUF4433 domain-containing protein</fullName>
    </submittedName>
</protein>
<name>A0ABV3SME8_9HYPH</name>
<evidence type="ECO:0000259" key="7">
    <source>
        <dbReference type="PROSITE" id="PS52018"/>
    </source>
</evidence>
<comment type="similarity">
    <text evidence="6">Belongs to the DarT ADP-ribosyltransferase family.</text>
</comment>
<evidence type="ECO:0000313" key="9">
    <source>
        <dbReference type="Proteomes" id="UP001556692"/>
    </source>
</evidence>